<dbReference type="EMBL" id="FUKQ01000044">
    <property type="protein sequence ID" value="SJN39397.1"/>
    <property type="molecule type" value="Genomic_DNA"/>
</dbReference>
<accession>A0A1R4K501</accession>
<keyword evidence="2" id="KW-1185">Reference proteome</keyword>
<dbReference type="Pfam" id="PF09956">
    <property type="entry name" value="Phage_cement_2"/>
    <property type="match status" value="1"/>
</dbReference>
<reference evidence="1 2" key="1">
    <citation type="submission" date="2017-02" db="EMBL/GenBank/DDBJ databases">
        <authorList>
            <person name="Peterson S.W."/>
        </authorList>
    </citation>
    <scope>NUCLEOTIDE SEQUENCE [LARGE SCALE GENOMIC DNA]</scope>
    <source>
        <strain evidence="1 2">LSP_Lj1</strain>
    </source>
</reference>
<dbReference type="OrthoDB" id="5074152at2"/>
<dbReference type="RefSeq" id="WP_094765295.1">
    <property type="nucleotide sequence ID" value="NZ_FUKQ01000044.1"/>
</dbReference>
<dbReference type="InterPro" id="IPR011231">
    <property type="entry name" value="Phage_VT1-Sakai_H0018"/>
</dbReference>
<evidence type="ECO:0000313" key="1">
    <source>
        <dbReference type="EMBL" id="SJN39397.1"/>
    </source>
</evidence>
<organism evidence="1 2">
    <name type="scientific">Luteococcus japonicus LSP_Lj1</name>
    <dbReference type="NCBI Taxonomy" id="1255658"/>
    <lineage>
        <taxon>Bacteria</taxon>
        <taxon>Bacillati</taxon>
        <taxon>Actinomycetota</taxon>
        <taxon>Actinomycetes</taxon>
        <taxon>Propionibacteriales</taxon>
        <taxon>Propionibacteriaceae</taxon>
        <taxon>Luteococcus</taxon>
    </lineage>
</organism>
<name>A0A1R4K501_9ACTN</name>
<gene>
    <name evidence="1" type="ORF">FM114_11510</name>
</gene>
<protein>
    <submittedName>
        <fullName evidence="1">Phage protein</fullName>
    </submittedName>
</protein>
<dbReference type="STRING" id="1255658.FM114_11510"/>
<sequence length="121" mass="11818">MTEYLPTFQPGNATTFHSSAPITGGQLLAIGTSGLVAPTTGATHAVVGVAGFDVKAGQQITVYAGGIHQLVATTAITAGQLVEAAGNGTIAPHAVGTADVNAIGLALTSAQPGQTARVKLA</sequence>
<proteinExistence type="predicted"/>
<evidence type="ECO:0000313" key="2">
    <source>
        <dbReference type="Proteomes" id="UP000188342"/>
    </source>
</evidence>
<dbReference type="AlphaFoldDB" id="A0A1R4K501"/>
<dbReference type="Proteomes" id="UP000188342">
    <property type="component" value="Unassembled WGS sequence"/>
</dbReference>